<accession>A0A2P2P8U4</accession>
<organism evidence="1">
    <name type="scientific">Rhizophora mucronata</name>
    <name type="common">Asiatic mangrove</name>
    <dbReference type="NCBI Taxonomy" id="61149"/>
    <lineage>
        <taxon>Eukaryota</taxon>
        <taxon>Viridiplantae</taxon>
        <taxon>Streptophyta</taxon>
        <taxon>Embryophyta</taxon>
        <taxon>Tracheophyta</taxon>
        <taxon>Spermatophyta</taxon>
        <taxon>Magnoliopsida</taxon>
        <taxon>eudicotyledons</taxon>
        <taxon>Gunneridae</taxon>
        <taxon>Pentapetalae</taxon>
        <taxon>rosids</taxon>
        <taxon>fabids</taxon>
        <taxon>Malpighiales</taxon>
        <taxon>Rhizophoraceae</taxon>
        <taxon>Rhizophora</taxon>
    </lineage>
</organism>
<sequence>MRRSEDTAERNKVPNFHKLLVFGEVGADPAPKVRVLSREIQAQ</sequence>
<dbReference type="EMBL" id="GGEC01070658">
    <property type="protein sequence ID" value="MBX51142.1"/>
    <property type="molecule type" value="Transcribed_RNA"/>
</dbReference>
<name>A0A2P2P8U4_RHIMU</name>
<proteinExistence type="predicted"/>
<evidence type="ECO:0000313" key="1">
    <source>
        <dbReference type="EMBL" id="MBX51142.1"/>
    </source>
</evidence>
<dbReference type="AlphaFoldDB" id="A0A2P2P8U4"/>
<protein>
    <submittedName>
        <fullName evidence="1">Uncharacterized protein</fullName>
    </submittedName>
</protein>
<reference evidence="1" key="1">
    <citation type="submission" date="2018-02" db="EMBL/GenBank/DDBJ databases">
        <title>Rhizophora mucronata_Transcriptome.</title>
        <authorList>
            <person name="Meera S.P."/>
            <person name="Sreeshan A."/>
            <person name="Augustine A."/>
        </authorList>
    </citation>
    <scope>NUCLEOTIDE SEQUENCE</scope>
    <source>
        <tissue evidence="1">Leaf</tissue>
    </source>
</reference>